<evidence type="ECO:0000256" key="8">
    <source>
        <dbReference type="ARBA" id="ARBA00023125"/>
    </source>
</evidence>
<evidence type="ECO:0000256" key="9">
    <source>
        <dbReference type="ARBA" id="ARBA00023163"/>
    </source>
</evidence>
<dbReference type="SUPFAM" id="SSF57667">
    <property type="entry name" value="beta-beta-alpha zinc fingers"/>
    <property type="match status" value="5"/>
</dbReference>
<protein>
    <recommendedName>
        <fullName evidence="16">Zinc finger protein 211-like</fullName>
    </recommendedName>
</protein>
<dbReference type="GO" id="GO:0008270">
    <property type="term" value="F:zinc ion binding"/>
    <property type="evidence" value="ECO:0007669"/>
    <property type="project" value="UniProtKB-KW"/>
</dbReference>
<dbReference type="GO" id="GO:0005634">
    <property type="term" value="C:nucleus"/>
    <property type="evidence" value="ECO:0007669"/>
    <property type="project" value="UniProtKB-SubCell"/>
</dbReference>
<evidence type="ECO:0000256" key="7">
    <source>
        <dbReference type="ARBA" id="ARBA00023015"/>
    </source>
</evidence>
<comment type="subcellular location">
    <subcellularLocation>
        <location evidence="1">Nucleus</location>
    </subcellularLocation>
</comment>
<keyword evidence="7" id="KW-0805">Transcription regulation</keyword>
<dbReference type="FunFam" id="3.30.160.60:FF:000384">
    <property type="entry name" value="Zinc finger protein 550"/>
    <property type="match status" value="1"/>
</dbReference>
<feature type="domain" description="C2H2-type" evidence="12">
    <location>
        <begin position="314"/>
        <end position="341"/>
    </location>
</feature>
<dbReference type="SUPFAM" id="SSF109640">
    <property type="entry name" value="KRAB domain (Kruppel-associated box)"/>
    <property type="match status" value="1"/>
</dbReference>
<dbReference type="PANTHER" id="PTHR24381">
    <property type="entry name" value="ZINC FINGER PROTEIN"/>
    <property type="match status" value="1"/>
</dbReference>
<keyword evidence="5 11" id="KW-0863">Zinc-finger</keyword>
<proteinExistence type="inferred from homology"/>
<feature type="non-terminal residue" evidence="14">
    <location>
        <position position="537"/>
    </location>
</feature>
<dbReference type="Proteomes" id="UP001177744">
    <property type="component" value="Unassembled WGS sequence"/>
</dbReference>
<keyword evidence="4" id="KW-0677">Repeat</keyword>
<feature type="domain" description="C2H2-type" evidence="12">
    <location>
        <begin position="426"/>
        <end position="453"/>
    </location>
</feature>
<dbReference type="FunFam" id="3.30.160.60:FF:001437">
    <property type="entry name" value="Zinc finger protein 594"/>
    <property type="match status" value="2"/>
</dbReference>
<keyword evidence="6" id="KW-0862">Zinc</keyword>
<reference evidence="14" key="1">
    <citation type="submission" date="2023-06" db="EMBL/GenBank/DDBJ databases">
        <title>Reference genome for the Northern bat (Eptesicus nilssonii), a most northern bat species.</title>
        <authorList>
            <person name="Laine V.N."/>
            <person name="Pulliainen A.T."/>
            <person name="Lilley T.M."/>
        </authorList>
    </citation>
    <scope>NUCLEOTIDE SEQUENCE</scope>
    <source>
        <strain evidence="14">BLF_Eptnil</strain>
        <tissue evidence="14">Kidney</tissue>
    </source>
</reference>
<dbReference type="Pfam" id="PF00096">
    <property type="entry name" value="zf-C2H2"/>
    <property type="match status" value="9"/>
</dbReference>
<dbReference type="PROSITE" id="PS50157">
    <property type="entry name" value="ZINC_FINGER_C2H2_2"/>
    <property type="match status" value="9"/>
</dbReference>
<dbReference type="Gene3D" id="3.30.160.60">
    <property type="entry name" value="Classic Zinc Finger"/>
    <property type="match status" value="9"/>
</dbReference>
<dbReference type="SMART" id="SM00349">
    <property type="entry name" value="KRAB"/>
    <property type="match status" value="1"/>
</dbReference>
<evidence type="ECO:0000256" key="5">
    <source>
        <dbReference type="ARBA" id="ARBA00022771"/>
    </source>
</evidence>
<comment type="caution">
    <text evidence="14">The sequence shown here is derived from an EMBL/GenBank/DDBJ whole genome shotgun (WGS) entry which is preliminary data.</text>
</comment>
<dbReference type="FunFam" id="3.30.160.60:FF:000012">
    <property type="entry name" value="RB-associated KRAB zinc finger protein-like"/>
    <property type="match status" value="1"/>
</dbReference>
<dbReference type="InterPro" id="IPR013087">
    <property type="entry name" value="Znf_C2H2_type"/>
</dbReference>
<dbReference type="Gene3D" id="6.10.140.140">
    <property type="match status" value="1"/>
</dbReference>
<evidence type="ECO:0000256" key="1">
    <source>
        <dbReference type="ARBA" id="ARBA00004123"/>
    </source>
</evidence>
<dbReference type="PANTHER" id="PTHR24381:SF443">
    <property type="entry name" value="ZINC FINGER PROTEIN CKR1"/>
    <property type="match status" value="1"/>
</dbReference>
<comment type="similarity">
    <text evidence="2">Belongs to the krueppel C2H2-type zinc-finger protein family.</text>
</comment>
<evidence type="ECO:0000256" key="10">
    <source>
        <dbReference type="ARBA" id="ARBA00023242"/>
    </source>
</evidence>
<dbReference type="FunFam" id="3.30.160.60:FF:001684">
    <property type="entry name" value="zinc finger protein 33B-like"/>
    <property type="match status" value="1"/>
</dbReference>
<accession>A0AA40LE17</accession>
<evidence type="ECO:0000256" key="2">
    <source>
        <dbReference type="ARBA" id="ARBA00006991"/>
    </source>
</evidence>
<dbReference type="GO" id="GO:0000981">
    <property type="term" value="F:DNA-binding transcription factor activity, RNA polymerase II-specific"/>
    <property type="evidence" value="ECO:0007669"/>
    <property type="project" value="TreeGrafter"/>
</dbReference>
<dbReference type="FunFam" id="3.30.160.60:FF:002343">
    <property type="entry name" value="Zinc finger protein 33A"/>
    <property type="match status" value="2"/>
</dbReference>
<evidence type="ECO:0000313" key="14">
    <source>
        <dbReference type="EMBL" id="KAK1330046.1"/>
    </source>
</evidence>
<dbReference type="CDD" id="cd07765">
    <property type="entry name" value="KRAB_A-box"/>
    <property type="match status" value="1"/>
</dbReference>
<evidence type="ECO:0000256" key="11">
    <source>
        <dbReference type="PROSITE-ProRule" id="PRU00042"/>
    </source>
</evidence>
<feature type="domain" description="C2H2-type" evidence="12">
    <location>
        <begin position="454"/>
        <end position="481"/>
    </location>
</feature>
<dbReference type="GO" id="GO:0000977">
    <property type="term" value="F:RNA polymerase II transcription regulatory region sequence-specific DNA binding"/>
    <property type="evidence" value="ECO:0007669"/>
    <property type="project" value="TreeGrafter"/>
</dbReference>
<dbReference type="Pfam" id="PF01352">
    <property type="entry name" value="KRAB"/>
    <property type="match status" value="1"/>
</dbReference>
<evidence type="ECO:0000259" key="12">
    <source>
        <dbReference type="PROSITE" id="PS50157"/>
    </source>
</evidence>
<feature type="domain" description="C2H2-type" evidence="12">
    <location>
        <begin position="398"/>
        <end position="425"/>
    </location>
</feature>
<dbReference type="FunFam" id="3.30.160.60:FF:001498">
    <property type="entry name" value="Zinc finger protein 404"/>
    <property type="match status" value="1"/>
</dbReference>
<dbReference type="PROSITE" id="PS00028">
    <property type="entry name" value="ZINC_FINGER_C2H2_1"/>
    <property type="match status" value="8"/>
</dbReference>
<keyword evidence="15" id="KW-1185">Reference proteome</keyword>
<dbReference type="PROSITE" id="PS50805">
    <property type="entry name" value="KRAB"/>
    <property type="match status" value="1"/>
</dbReference>
<name>A0AA40LE17_CNENI</name>
<dbReference type="FunFam" id="3.30.160.60:FF:000176">
    <property type="entry name" value="zinc finger protein 70"/>
    <property type="match status" value="1"/>
</dbReference>
<dbReference type="SMART" id="SM00355">
    <property type="entry name" value="ZnF_C2H2"/>
    <property type="match status" value="8"/>
</dbReference>
<gene>
    <name evidence="14" type="ORF">QTO34_010231</name>
</gene>
<keyword evidence="8" id="KW-0238">DNA-binding</keyword>
<feature type="domain" description="KRAB" evidence="13">
    <location>
        <begin position="5"/>
        <end position="76"/>
    </location>
</feature>
<dbReference type="InterPro" id="IPR036051">
    <property type="entry name" value="KRAB_dom_sf"/>
</dbReference>
<evidence type="ECO:0000259" key="13">
    <source>
        <dbReference type="PROSITE" id="PS50805"/>
    </source>
</evidence>
<feature type="domain" description="C2H2-type" evidence="12">
    <location>
        <begin position="370"/>
        <end position="397"/>
    </location>
</feature>
<keyword evidence="3" id="KW-0479">Metal-binding</keyword>
<dbReference type="InterPro" id="IPR001909">
    <property type="entry name" value="KRAB"/>
</dbReference>
<feature type="domain" description="C2H2-type" evidence="12">
    <location>
        <begin position="342"/>
        <end position="369"/>
    </location>
</feature>
<evidence type="ECO:0000313" key="15">
    <source>
        <dbReference type="Proteomes" id="UP001177744"/>
    </source>
</evidence>
<feature type="domain" description="C2H2-type" evidence="12">
    <location>
        <begin position="258"/>
        <end position="285"/>
    </location>
</feature>
<feature type="domain" description="C2H2-type" evidence="12">
    <location>
        <begin position="286"/>
        <end position="313"/>
    </location>
</feature>
<keyword evidence="9" id="KW-0804">Transcription</keyword>
<dbReference type="EMBL" id="JAULJE010000021">
    <property type="protein sequence ID" value="KAK1330046.1"/>
    <property type="molecule type" value="Genomic_DNA"/>
</dbReference>
<organism evidence="14 15">
    <name type="scientific">Cnephaeus nilssonii</name>
    <name type="common">Northern bat</name>
    <name type="synonym">Eptesicus nilssonii</name>
    <dbReference type="NCBI Taxonomy" id="3371016"/>
    <lineage>
        <taxon>Eukaryota</taxon>
        <taxon>Metazoa</taxon>
        <taxon>Chordata</taxon>
        <taxon>Craniata</taxon>
        <taxon>Vertebrata</taxon>
        <taxon>Euteleostomi</taxon>
        <taxon>Mammalia</taxon>
        <taxon>Eutheria</taxon>
        <taxon>Laurasiatheria</taxon>
        <taxon>Chiroptera</taxon>
        <taxon>Yangochiroptera</taxon>
        <taxon>Vespertilionidae</taxon>
        <taxon>Cnephaeus</taxon>
    </lineage>
</organism>
<dbReference type="InterPro" id="IPR036236">
    <property type="entry name" value="Znf_C2H2_sf"/>
</dbReference>
<evidence type="ECO:0000256" key="6">
    <source>
        <dbReference type="ARBA" id="ARBA00022833"/>
    </source>
</evidence>
<evidence type="ECO:0008006" key="16">
    <source>
        <dbReference type="Google" id="ProtNLM"/>
    </source>
</evidence>
<sequence>MQVGVTFEDVAVYFSGTEWQLLDEAQRCLYLDVMLENFALISSLGCCCGTRDLEASIEQNVSVRVSQAKRTRVPLSSQHSHPCESCGPVLRDIFQLVEQQGTQHSPKLLRCGACAKPFYFSAKCHQYQEQHRRGKCFIRGVDRASLVKSGTFSVSHKLLTSQKVGHSILTASGQLQQQATHTPVKPSEISKAGVICQNRKNYRTKKECKKVIGCSDTLVPDHAGHTGRQCLAGPESKKCVRGISGFHYQNVHSLEKPYECSDCGKFFRRKDNLNEHQRIHSGEKPYECGECGMSFSQKWSLNQHQRSHSGEKPYECRECGKSFTYCSGLRGHQSVHTGEKPYECSECGKCFTTKSYLHVHQRIHSGEKRYKCRECGKSFTYCSGLRGHQSVHTGARPHECSECGKCFTTKSYLHVHQRIHSGERRYECSECGKSFMCNSKLRYHQRVHTGEKPYECSECGKTFVHSSSLRCHQRVHTGEKPYECNDCGKSFAFSSQLQSSQDKDLMSAVIVGNLLPVALDSVVTRVHTGERPYECCE</sequence>
<dbReference type="AlphaFoldDB" id="A0AA40LE17"/>
<keyword evidence="10" id="KW-0539">Nucleus</keyword>
<feature type="domain" description="C2H2-type" evidence="12">
    <location>
        <begin position="482"/>
        <end position="532"/>
    </location>
</feature>
<evidence type="ECO:0000256" key="4">
    <source>
        <dbReference type="ARBA" id="ARBA00022737"/>
    </source>
</evidence>
<evidence type="ECO:0000256" key="3">
    <source>
        <dbReference type="ARBA" id="ARBA00022723"/>
    </source>
</evidence>